<keyword evidence="3" id="KW-1185">Reference proteome</keyword>
<proteinExistence type="predicted"/>
<feature type="chain" id="PRO_5016105702" evidence="1">
    <location>
        <begin position="30"/>
        <end position="139"/>
    </location>
</feature>
<evidence type="ECO:0000313" key="3">
    <source>
        <dbReference type="Proteomes" id="UP000248764"/>
    </source>
</evidence>
<dbReference type="RefSeq" id="WP_111254370.1">
    <property type="nucleotide sequence ID" value="NZ_POTW01000017.1"/>
</dbReference>
<evidence type="ECO:0000313" key="2">
    <source>
        <dbReference type="EMBL" id="PZF84214.1"/>
    </source>
</evidence>
<reference evidence="2 3" key="1">
    <citation type="submission" date="2018-01" db="EMBL/GenBank/DDBJ databases">
        <title>Draft genome sequence of Jiangella sp. GTF31.</title>
        <authorList>
            <person name="Sahin N."/>
            <person name="Ay H."/>
            <person name="Saygin H."/>
        </authorList>
    </citation>
    <scope>NUCLEOTIDE SEQUENCE [LARGE SCALE GENOMIC DNA]</scope>
    <source>
        <strain evidence="2 3">GTF31</strain>
    </source>
</reference>
<protein>
    <submittedName>
        <fullName evidence="2">Uncharacterized protein</fullName>
    </submittedName>
</protein>
<comment type="caution">
    <text evidence="2">The sequence shown here is derived from an EMBL/GenBank/DDBJ whole genome shotgun (WGS) entry which is preliminary data.</text>
</comment>
<dbReference type="EMBL" id="POTW01000017">
    <property type="protein sequence ID" value="PZF84214.1"/>
    <property type="molecule type" value="Genomic_DNA"/>
</dbReference>
<sequence>MAIRTRTLSALAAATFAAAALAAAPAAQAATSAPAGQNATAQEATAQATAAGCYTKRNYTGGRWLSVHFCAGRVTGYSGFVEDSIWLDRARSSNPTSWTPRLGLYRDSYYTDDVANPGGYYWRTCVVDSGRYYCTAWHR</sequence>
<organism evidence="2 3">
    <name type="scientific">Jiangella anatolica</name>
    <dbReference type="NCBI Taxonomy" id="2670374"/>
    <lineage>
        <taxon>Bacteria</taxon>
        <taxon>Bacillati</taxon>
        <taxon>Actinomycetota</taxon>
        <taxon>Actinomycetes</taxon>
        <taxon>Jiangellales</taxon>
        <taxon>Jiangellaceae</taxon>
        <taxon>Jiangella</taxon>
    </lineage>
</organism>
<name>A0A2W2BUZ6_9ACTN</name>
<dbReference type="AlphaFoldDB" id="A0A2W2BUZ6"/>
<evidence type="ECO:0000256" key="1">
    <source>
        <dbReference type="SAM" id="SignalP"/>
    </source>
</evidence>
<feature type="signal peptide" evidence="1">
    <location>
        <begin position="1"/>
        <end position="29"/>
    </location>
</feature>
<accession>A0A2W2BUZ6</accession>
<dbReference type="Proteomes" id="UP000248764">
    <property type="component" value="Unassembled WGS sequence"/>
</dbReference>
<gene>
    <name evidence="2" type="ORF">C1I92_09205</name>
</gene>
<keyword evidence="1" id="KW-0732">Signal</keyword>